<evidence type="ECO:0000313" key="1">
    <source>
        <dbReference type="EMBL" id="GJH22436.1"/>
    </source>
</evidence>
<organism evidence="1 2">
    <name type="scientific">Caballeronia novacaledonica</name>
    <dbReference type="NCBI Taxonomy" id="1544861"/>
    <lineage>
        <taxon>Bacteria</taxon>
        <taxon>Pseudomonadati</taxon>
        <taxon>Pseudomonadota</taxon>
        <taxon>Betaproteobacteria</taxon>
        <taxon>Burkholderiales</taxon>
        <taxon>Burkholderiaceae</taxon>
        <taxon>Caballeronia</taxon>
    </lineage>
</organism>
<dbReference type="EMBL" id="BPUR01000041">
    <property type="protein sequence ID" value="GJH22436.1"/>
    <property type="molecule type" value="Genomic_DNA"/>
</dbReference>
<evidence type="ECO:0000313" key="2">
    <source>
        <dbReference type="Proteomes" id="UP001055013"/>
    </source>
</evidence>
<gene>
    <name evidence="1" type="ORF">CBA19CS22_37860</name>
</gene>
<sequence length="217" mass="23381">MSIIAVVMQKGGVGKTMTATNVAGALASQGESVRLYDANPYQSSSYQWGQVRVSAGVPHSLSVVRVDQNYGNAVAADEPNFDHIVIDCPPNLETETRVAMAVADVILLPCRIGQFDAWSLAQTAQIVRQRRASVTTPVRAIAFINAVPHYIKAELDESIDLIKEMSDDFELGPTIIDRAAYRKGAKLGLSVMELPAEYRDGKATDEFGTLLAGVLNG</sequence>
<dbReference type="Proteomes" id="UP001055013">
    <property type="component" value="Unassembled WGS sequence"/>
</dbReference>
<accession>A0ACB5R5H5</accession>
<reference evidence="1" key="1">
    <citation type="submission" date="2021-09" db="EMBL/GenBank/DDBJ databases">
        <title>Isolation and characterization of 3-chlorobenzoate degrading bacteria from soils in Shizuoka.</title>
        <authorList>
            <person name="Ifat A."/>
            <person name="Ogawa N."/>
            <person name="Kimbara K."/>
            <person name="Moriuchi R."/>
            <person name="Dohra H."/>
            <person name="Shintani M."/>
        </authorList>
    </citation>
    <scope>NUCLEOTIDE SEQUENCE</scope>
    <source>
        <strain evidence="1">19CS2-2</strain>
    </source>
</reference>
<keyword evidence="2" id="KW-1185">Reference proteome</keyword>
<protein>
    <submittedName>
        <fullName evidence="1">AAA family ATPase</fullName>
    </submittedName>
</protein>
<proteinExistence type="predicted"/>
<comment type="caution">
    <text evidence="1">The sequence shown here is derived from an EMBL/GenBank/DDBJ whole genome shotgun (WGS) entry which is preliminary data.</text>
</comment>
<name>A0ACB5R5H5_9BURK</name>